<proteinExistence type="predicted"/>
<evidence type="ECO:0000313" key="2">
    <source>
        <dbReference type="Proteomes" id="UP000789390"/>
    </source>
</evidence>
<reference evidence="1" key="1">
    <citation type="submission" date="2021-11" db="EMBL/GenBank/DDBJ databases">
        <authorList>
            <person name="Schell T."/>
        </authorList>
    </citation>
    <scope>NUCLEOTIDE SEQUENCE</scope>
    <source>
        <strain evidence="1">M5</strain>
    </source>
</reference>
<dbReference type="EMBL" id="CAKKLH010000246">
    <property type="protein sequence ID" value="CAH0106950.1"/>
    <property type="molecule type" value="Genomic_DNA"/>
</dbReference>
<gene>
    <name evidence="1" type="ORF">DGAL_LOCUS10120</name>
</gene>
<evidence type="ECO:0000313" key="1">
    <source>
        <dbReference type="EMBL" id="CAH0106950.1"/>
    </source>
</evidence>
<organism evidence="1 2">
    <name type="scientific">Daphnia galeata</name>
    <dbReference type="NCBI Taxonomy" id="27404"/>
    <lineage>
        <taxon>Eukaryota</taxon>
        <taxon>Metazoa</taxon>
        <taxon>Ecdysozoa</taxon>
        <taxon>Arthropoda</taxon>
        <taxon>Crustacea</taxon>
        <taxon>Branchiopoda</taxon>
        <taxon>Diplostraca</taxon>
        <taxon>Cladocera</taxon>
        <taxon>Anomopoda</taxon>
        <taxon>Daphniidae</taxon>
        <taxon>Daphnia</taxon>
    </lineage>
</organism>
<sequence>MFPTLLSLNALSDLKKLLQSFGCDPKLYGEHSGKRGGATESQLKRLGGWRSDVMPSKYVDLSLPSRISMSQLLQKNSQ</sequence>
<dbReference type="AlphaFoldDB" id="A0A8J2WH23"/>
<accession>A0A8J2WH23</accession>
<dbReference type="OrthoDB" id="6760783at2759"/>
<name>A0A8J2WH23_9CRUS</name>
<dbReference type="Proteomes" id="UP000789390">
    <property type="component" value="Unassembled WGS sequence"/>
</dbReference>
<comment type="caution">
    <text evidence="1">The sequence shown here is derived from an EMBL/GenBank/DDBJ whole genome shotgun (WGS) entry which is preliminary data.</text>
</comment>
<protein>
    <submittedName>
        <fullName evidence="1">Uncharacterized protein</fullName>
    </submittedName>
</protein>
<keyword evidence="2" id="KW-1185">Reference proteome</keyword>